<keyword evidence="2" id="KW-1185">Reference proteome</keyword>
<evidence type="ECO:0000313" key="2">
    <source>
        <dbReference type="Proteomes" id="UP000001903"/>
    </source>
</evidence>
<dbReference type="HOGENOM" id="CLU_128678_2_0_2"/>
<dbReference type="STRING" id="543526.Htur_1104"/>
<dbReference type="KEGG" id="htu:Htur_1104"/>
<dbReference type="AlphaFoldDB" id="D2RZ72"/>
<protein>
    <recommendedName>
        <fullName evidence="3">STAS/SEC14 domain-containing protein</fullName>
    </recommendedName>
</protein>
<dbReference type="EMBL" id="CP001860">
    <property type="protein sequence ID" value="ADB59996.1"/>
    <property type="molecule type" value="Genomic_DNA"/>
</dbReference>
<accession>D2RZ72</accession>
<dbReference type="OrthoDB" id="320547at2157"/>
<dbReference type="GeneID" id="8741692"/>
<name>D2RZ72_HALTV</name>
<dbReference type="RefSeq" id="WP_012942305.1">
    <property type="nucleotide sequence ID" value="NC_013743.1"/>
</dbReference>
<reference evidence="1 2" key="1">
    <citation type="journal article" date="2010" name="Stand. Genomic Sci.">
        <title>Complete genome sequence of Haloterrigena turkmenica type strain (4k).</title>
        <authorList>
            <person name="Saunders E."/>
            <person name="Tindall B.J."/>
            <person name="Fahnrich R."/>
            <person name="Lapidus A."/>
            <person name="Copeland A."/>
            <person name="Del Rio T.G."/>
            <person name="Lucas S."/>
            <person name="Chen F."/>
            <person name="Tice H."/>
            <person name="Cheng J.F."/>
            <person name="Han C."/>
            <person name="Detter J.C."/>
            <person name="Bruce D."/>
            <person name="Goodwin L."/>
            <person name="Chain P."/>
            <person name="Pitluck S."/>
            <person name="Pati A."/>
            <person name="Ivanova N."/>
            <person name="Mavromatis K."/>
            <person name="Chen A."/>
            <person name="Palaniappan K."/>
            <person name="Land M."/>
            <person name="Hauser L."/>
            <person name="Chang Y.J."/>
            <person name="Jeffries C.D."/>
            <person name="Brettin T."/>
            <person name="Rohde M."/>
            <person name="Goker M."/>
            <person name="Bristow J."/>
            <person name="Eisen J.A."/>
            <person name="Markowitz V."/>
            <person name="Hugenholtz P."/>
            <person name="Klenk H.P."/>
            <person name="Kyrpides N.C."/>
        </authorList>
    </citation>
    <scope>NUCLEOTIDE SEQUENCE [LARGE SCALE GENOMIC DNA]</scope>
    <source>
        <strain evidence="2">ATCC 51198 / DSM 5511 / JCM 9101 / NCIMB 13204 / VKM B-1734 / 4k</strain>
    </source>
</reference>
<organism evidence="1 2">
    <name type="scientific">Haloterrigena turkmenica (strain ATCC 51198 / DSM 5511 / JCM 9101 / NCIMB 13204 / VKM B-1734 / 4k)</name>
    <name type="common">Halococcus turkmenicus</name>
    <dbReference type="NCBI Taxonomy" id="543526"/>
    <lineage>
        <taxon>Archaea</taxon>
        <taxon>Methanobacteriati</taxon>
        <taxon>Methanobacteriota</taxon>
        <taxon>Stenosarchaea group</taxon>
        <taxon>Halobacteria</taxon>
        <taxon>Halobacteriales</taxon>
        <taxon>Natrialbaceae</taxon>
        <taxon>Haloterrigena</taxon>
    </lineage>
</organism>
<gene>
    <name evidence="1" type="ordered locus">Htur_1104</name>
</gene>
<proteinExistence type="predicted"/>
<dbReference type="eggNOG" id="arCOG10953">
    <property type="taxonomic scope" value="Archaea"/>
</dbReference>
<evidence type="ECO:0008006" key="3">
    <source>
        <dbReference type="Google" id="ProtNLM"/>
    </source>
</evidence>
<sequence length="135" mass="15476">MTTEIVERTDDYTVELESELGIPVFTYERFVTGEELREAALRWAEIIEAEDIDRYVVNTAAFMAHRDEDKQWLAETWIPKLLDLGVRAGAGVHSDSAVSSLEMGRVETKLNEIDPEFEYRTFTSDADALEWIAEQ</sequence>
<dbReference type="Proteomes" id="UP000001903">
    <property type="component" value="Chromosome"/>
</dbReference>
<evidence type="ECO:0000313" key="1">
    <source>
        <dbReference type="EMBL" id="ADB59996.1"/>
    </source>
</evidence>